<keyword evidence="3" id="KW-1185">Reference proteome</keyword>
<dbReference type="Pfam" id="PF13392">
    <property type="entry name" value="HNH_3"/>
    <property type="match status" value="1"/>
</dbReference>
<evidence type="ECO:0000313" key="2">
    <source>
        <dbReference type="EMBL" id="GIH27632.1"/>
    </source>
</evidence>
<protein>
    <recommendedName>
        <fullName evidence="1">HNH nuclease domain-containing protein</fullName>
    </recommendedName>
</protein>
<comment type="caution">
    <text evidence="2">The sequence shown here is derived from an EMBL/GenBank/DDBJ whole genome shotgun (WGS) entry which is preliminary data.</text>
</comment>
<proteinExistence type="predicted"/>
<reference evidence="2" key="1">
    <citation type="submission" date="2021-01" db="EMBL/GenBank/DDBJ databases">
        <title>Whole genome shotgun sequence of Acrocarpospora phusangensis NBRC 108782.</title>
        <authorList>
            <person name="Komaki H."/>
            <person name="Tamura T."/>
        </authorList>
    </citation>
    <scope>NUCLEOTIDE SEQUENCE</scope>
    <source>
        <strain evidence="2">NBRC 108782</strain>
    </source>
</reference>
<dbReference type="Proteomes" id="UP000640052">
    <property type="component" value="Unassembled WGS sequence"/>
</dbReference>
<feature type="domain" description="HNH nuclease" evidence="1">
    <location>
        <begin position="78"/>
        <end position="126"/>
    </location>
</feature>
<sequence>MQDNITLIKTGDDQIEFVKQRFAASSTVTASEKIIDRFASRVDVLGTGCWAWTHERNDPKYGGLPYGRFFFEGKLWVAHRWIYEQLHGPVPQGLVLDHFLVPSGRCIGALCVNPGHLQPVTQRENTLRGSGPTAINSAKTHCPEGHDFDAVNSQGRRVCTICLKAYKREYNHLRAAQKQAA</sequence>
<dbReference type="EMBL" id="BOOA01000059">
    <property type="protein sequence ID" value="GIH27632.1"/>
    <property type="molecule type" value="Genomic_DNA"/>
</dbReference>
<accession>A0A919UR50</accession>
<dbReference type="SUPFAM" id="SSF54060">
    <property type="entry name" value="His-Me finger endonucleases"/>
    <property type="match status" value="1"/>
</dbReference>
<dbReference type="InterPro" id="IPR044925">
    <property type="entry name" value="His-Me_finger_sf"/>
</dbReference>
<gene>
    <name evidence="2" type="ORF">Aph01nite_59420</name>
</gene>
<dbReference type="AlphaFoldDB" id="A0A919UR50"/>
<dbReference type="InterPro" id="IPR003615">
    <property type="entry name" value="HNH_nuc"/>
</dbReference>
<organism evidence="2 3">
    <name type="scientific">Acrocarpospora phusangensis</name>
    <dbReference type="NCBI Taxonomy" id="1070424"/>
    <lineage>
        <taxon>Bacteria</taxon>
        <taxon>Bacillati</taxon>
        <taxon>Actinomycetota</taxon>
        <taxon>Actinomycetes</taxon>
        <taxon>Streptosporangiales</taxon>
        <taxon>Streptosporangiaceae</taxon>
        <taxon>Acrocarpospora</taxon>
    </lineage>
</organism>
<evidence type="ECO:0000259" key="1">
    <source>
        <dbReference type="Pfam" id="PF13392"/>
    </source>
</evidence>
<name>A0A919UR50_9ACTN</name>
<evidence type="ECO:0000313" key="3">
    <source>
        <dbReference type="Proteomes" id="UP000640052"/>
    </source>
</evidence>